<reference evidence="2" key="1">
    <citation type="submission" date="2015-01" db="EMBL/GenBank/DDBJ databases">
        <authorList>
            <person name="Aksoy S."/>
            <person name="Warren W."/>
            <person name="Wilson R.K."/>
        </authorList>
    </citation>
    <scope>NUCLEOTIDE SEQUENCE [LARGE SCALE GENOMIC DNA]</scope>
    <source>
        <strain evidence="2">IAEA</strain>
    </source>
</reference>
<accession>A0A1B0ANR1</accession>
<dbReference type="EMBL" id="JXJN01000919">
    <property type="status" value="NOT_ANNOTATED_CDS"/>
    <property type="molecule type" value="Genomic_DNA"/>
</dbReference>
<dbReference type="AlphaFoldDB" id="A0A1B0ANR1"/>
<evidence type="ECO:0000313" key="1">
    <source>
        <dbReference type="EnsemblMetazoa" id="GPPI003162-PA"/>
    </source>
</evidence>
<keyword evidence="2" id="KW-1185">Reference proteome</keyword>
<protein>
    <submittedName>
        <fullName evidence="1">Uncharacterized protein</fullName>
    </submittedName>
</protein>
<dbReference type="VEuPathDB" id="VectorBase:GPPI003162"/>
<name>A0A1B0ANR1_9MUSC</name>
<dbReference type="EnsemblMetazoa" id="GPPI003162-RA">
    <property type="protein sequence ID" value="GPPI003162-PA"/>
    <property type="gene ID" value="GPPI003162"/>
</dbReference>
<organism evidence="1 2">
    <name type="scientific">Glossina palpalis gambiensis</name>
    <dbReference type="NCBI Taxonomy" id="67801"/>
    <lineage>
        <taxon>Eukaryota</taxon>
        <taxon>Metazoa</taxon>
        <taxon>Ecdysozoa</taxon>
        <taxon>Arthropoda</taxon>
        <taxon>Hexapoda</taxon>
        <taxon>Insecta</taxon>
        <taxon>Pterygota</taxon>
        <taxon>Neoptera</taxon>
        <taxon>Endopterygota</taxon>
        <taxon>Diptera</taxon>
        <taxon>Brachycera</taxon>
        <taxon>Muscomorpha</taxon>
        <taxon>Hippoboscoidea</taxon>
        <taxon>Glossinidae</taxon>
        <taxon>Glossina</taxon>
    </lineage>
</organism>
<dbReference type="Proteomes" id="UP000092460">
    <property type="component" value="Unassembled WGS sequence"/>
</dbReference>
<evidence type="ECO:0000313" key="2">
    <source>
        <dbReference type="Proteomes" id="UP000092460"/>
    </source>
</evidence>
<proteinExistence type="predicted"/>
<sequence length="104" mass="11373">MIGKYAVDEDNSHDEILSYIFSFSLMSWRHAFVVCSLLTKILVESMRRYVLIGSNVDGECSITLTRVLSWSGICVHLVGTVFASGAVTSASAVDAYNDSDDDAK</sequence>
<reference evidence="1" key="2">
    <citation type="submission" date="2020-05" db="UniProtKB">
        <authorList>
            <consortium name="EnsemblMetazoa"/>
        </authorList>
    </citation>
    <scope>IDENTIFICATION</scope>
    <source>
        <strain evidence="1">IAEA</strain>
    </source>
</reference>